<dbReference type="Proteomes" id="UP000215545">
    <property type="component" value="Unassembled WGS sequence"/>
</dbReference>
<dbReference type="InterPro" id="IPR055170">
    <property type="entry name" value="GFO_IDH_MocA-like_dom"/>
</dbReference>
<dbReference type="InterPro" id="IPR000683">
    <property type="entry name" value="Gfo/Idh/MocA-like_OxRdtase_N"/>
</dbReference>
<evidence type="ECO:0000259" key="3">
    <source>
        <dbReference type="Pfam" id="PF22725"/>
    </source>
</evidence>
<dbReference type="AlphaFoldDB" id="A0A1N7CRK6"/>
<dbReference type="Gene3D" id="3.40.50.720">
    <property type="entry name" value="NAD(P)-binding Rossmann-like Domain"/>
    <property type="match status" value="1"/>
</dbReference>
<evidence type="ECO:0000313" key="5">
    <source>
        <dbReference type="EMBL" id="SIR66127.1"/>
    </source>
</evidence>
<feature type="domain" description="GFO/IDH/MocA-like oxidoreductase" evidence="3">
    <location>
        <begin position="130"/>
        <end position="263"/>
    </location>
</feature>
<reference evidence="4" key="3">
    <citation type="submission" date="2017-03" db="EMBL/GenBank/DDBJ databases">
        <authorList>
            <person name="Dastager S.G."/>
            <person name="Neurgaonkar P.S."/>
            <person name="Dharne M.S."/>
        </authorList>
    </citation>
    <scope>NUCLEOTIDE SEQUENCE</scope>
    <source>
        <strain evidence="4">DSM 25145</strain>
    </source>
</reference>
<gene>
    <name evidence="4" type="ORF">B1B05_18470</name>
    <name evidence="5" type="ORF">SAMN05443094_11524</name>
</gene>
<reference evidence="7" key="2">
    <citation type="submission" date="2017-03" db="EMBL/GenBank/DDBJ databases">
        <title>Bacillus sp. V-88(T) DSM27956, whole genome shotgun sequencing project.</title>
        <authorList>
            <person name="Dastager S.G."/>
            <person name="Neurgaonkar P.S."/>
            <person name="Dharne M.S."/>
        </authorList>
    </citation>
    <scope>NUCLEOTIDE SEQUENCE [LARGE SCALE GENOMIC DNA]</scope>
    <source>
        <strain evidence="7">DSM 25145</strain>
    </source>
</reference>
<accession>A0A1N7CRK6</accession>
<dbReference type="PANTHER" id="PTHR43818:SF11">
    <property type="entry name" value="BCDNA.GH03377"/>
    <property type="match status" value="1"/>
</dbReference>
<dbReference type="Proteomes" id="UP000186385">
    <property type="component" value="Unassembled WGS sequence"/>
</dbReference>
<dbReference type="EMBL" id="MWSK01000015">
    <property type="protein sequence ID" value="OXS73432.1"/>
    <property type="molecule type" value="Genomic_DNA"/>
</dbReference>
<dbReference type="SUPFAM" id="SSF51735">
    <property type="entry name" value="NAD(P)-binding Rossmann-fold domains"/>
    <property type="match status" value="1"/>
</dbReference>
<protein>
    <submittedName>
        <fullName evidence="4">Oxidoreductase</fullName>
    </submittedName>
    <submittedName>
        <fullName evidence="5">Predicted dehydrogenase</fullName>
    </submittedName>
</protein>
<dbReference type="Pfam" id="PF01408">
    <property type="entry name" value="GFO_IDH_MocA"/>
    <property type="match status" value="1"/>
</dbReference>
<dbReference type="GO" id="GO:0000166">
    <property type="term" value="F:nucleotide binding"/>
    <property type="evidence" value="ECO:0007669"/>
    <property type="project" value="InterPro"/>
</dbReference>
<evidence type="ECO:0000313" key="6">
    <source>
        <dbReference type="Proteomes" id="UP000186385"/>
    </source>
</evidence>
<dbReference type="Pfam" id="PF22725">
    <property type="entry name" value="GFO_IDH_MocA_C3"/>
    <property type="match status" value="1"/>
</dbReference>
<dbReference type="OrthoDB" id="9815825at2"/>
<evidence type="ECO:0000313" key="4">
    <source>
        <dbReference type="EMBL" id="OXS73432.1"/>
    </source>
</evidence>
<keyword evidence="1" id="KW-0560">Oxidoreductase</keyword>
<evidence type="ECO:0000256" key="1">
    <source>
        <dbReference type="ARBA" id="ARBA00023002"/>
    </source>
</evidence>
<sequence length="356" mass="38822">MTLRVGLIGCGNISGIYLENSQTFDSFTIEACADLDRAKAEEAAAAYGVPRVMDVDELIASPEIDLVLNLTVPHAHAEVAVRAIEQKKHVYSEKPLAITLEDGKRIIEKAAEYGVLAGSAPDTFLGGSIQLAHQLIEEGEIGRIVGATAFMMSRGPESWHPNPEFFYHAGGGPMYDMGPYYLTALVSLLGPVKRLTGSARITYPERLITSEPKKGEKIIVQVPTHVTGLLDFEQGASATITTSFDVAAARTPFIEIYGEEGTISLPDPNHFHLPVLLKKVGEDDWKELKPETVLPQNARGVGLADMADAIATGRRPRANGDMAYHVLEIMHGIHHSSDYGHHYEMESTCEKMDFVL</sequence>
<feature type="domain" description="Gfo/Idh/MocA-like oxidoreductase N-terminal" evidence="2">
    <location>
        <begin position="3"/>
        <end position="116"/>
    </location>
</feature>
<dbReference type="InterPro" id="IPR036291">
    <property type="entry name" value="NAD(P)-bd_dom_sf"/>
</dbReference>
<dbReference type="GO" id="GO:0016491">
    <property type="term" value="F:oxidoreductase activity"/>
    <property type="evidence" value="ECO:0007669"/>
    <property type="project" value="UniProtKB-KW"/>
</dbReference>
<evidence type="ECO:0000259" key="2">
    <source>
        <dbReference type="Pfam" id="PF01408"/>
    </source>
</evidence>
<keyword evidence="7" id="KW-1185">Reference proteome</keyword>
<reference evidence="5 6" key="1">
    <citation type="submission" date="2017-01" db="EMBL/GenBank/DDBJ databases">
        <authorList>
            <person name="Mah S.A."/>
            <person name="Swanson W.J."/>
            <person name="Moy G.W."/>
            <person name="Vacquier V.D."/>
        </authorList>
    </citation>
    <scope>NUCLEOTIDE SEQUENCE [LARGE SCALE GENOMIC DNA]</scope>
    <source>
        <strain evidence="5 6">NIO-1016</strain>
    </source>
</reference>
<organism evidence="5 6">
    <name type="scientific">Domibacillus enclensis</name>
    <dbReference type="NCBI Taxonomy" id="1017273"/>
    <lineage>
        <taxon>Bacteria</taxon>
        <taxon>Bacillati</taxon>
        <taxon>Bacillota</taxon>
        <taxon>Bacilli</taxon>
        <taxon>Bacillales</taxon>
        <taxon>Bacillaceae</taxon>
        <taxon>Domibacillus</taxon>
    </lineage>
</organism>
<dbReference type="RefSeq" id="WP_045850097.1">
    <property type="nucleotide sequence ID" value="NZ_FTLX01000015.1"/>
</dbReference>
<dbReference type="SUPFAM" id="SSF55347">
    <property type="entry name" value="Glyceraldehyde-3-phosphate dehydrogenase-like, C-terminal domain"/>
    <property type="match status" value="1"/>
</dbReference>
<dbReference type="STRING" id="1017273.SAMN05443094_11524"/>
<proteinExistence type="predicted"/>
<dbReference type="EMBL" id="FTLX01000015">
    <property type="protein sequence ID" value="SIR66127.1"/>
    <property type="molecule type" value="Genomic_DNA"/>
</dbReference>
<evidence type="ECO:0000313" key="7">
    <source>
        <dbReference type="Proteomes" id="UP000215545"/>
    </source>
</evidence>
<dbReference type="InterPro" id="IPR050463">
    <property type="entry name" value="Gfo/Idh/MocA_oxidrdct_glycsds"/>
</dbReference>
<dbReference type="Gene3D" id="3.30.360.10">
    <property type="entry name" value="Dihydrodipicolinate Reductase, domain 2"/>
    <property type="match status" value="1"/>
</dbReference>
<dbReference type="PANTHER" id="PTHR43818">
    <property type="entry name" value="BCDNA.GH03377"/>
    <property type="match status" value="1"/>
</dbReference>
<name>A0A1N7CRK6_9BACI</name>